<dbReference type="Gene3D" id="3.40.190.10">
    <property type="entry name" value="Periplasmic binding protein-like II"/>
    <property type="match status" value="2"/>
</dbReference>
<dbReference type="PANTHER" id="PTHR35936">
    <property type="entry name" value="MEMBRANE-BOUND LYTIC MUREIN TRANSGLYCOSYLASE F"/>
    <property type="match status" value="1"/>
</dbReference>
<keyword evidence="2 3" id="KW-0732">Signal</keyword>
<protein>
    <submittedName>
        <fullName evidence="5">Amino acid ABC transporter substrate-binding protein</fullName>
    </submittedName>
</protein>
<evidence type="ECO:0000256" key="1">
    <source>
        <dbReference type="ARBA" id="ARBA00010333"/>
    </source>
</evidence>
<dbReference type="AlphaFoldDB" id="A0A5C8LVK3"/>
<keyword evidence="6" id="KW-1185">Reference proteome</keyword>
<dbReference type="PANTHER" id="PTHR35936:SF25">
    <property type="entry name" value="ABC TRANSPORTER SUBSTRATE-BINDING PROTEIN"/>
    <property type="match status" value="1"/>
</dbReference>
<dbReference type="Pfam" id="PF00497">
    <property type="entry name" value="SBP_bac_3"/>
    <property type="match status" value="1"/>
</dbReference>
<dbReference type="EMBL" id="VRLR01000009">
    <property type="protein sequence ID" value="TXK79672.1"/>
    <property type="molecule type" value="Genomic_DNA"/>
</dbReference>
<evidence type="ECO:0000256" key="3">
    <source>
        <dbReference type="SAM" id="SignalP"/>
    </source>
</evidence>
<dbReference type="SUPFAM" id="SSF53850">
    <property type="entry name" value="Periplasmic binding protein-like II"/>
    <property type="match status" value="1"/>
</dbReference>
<reference evidence="5 6" key="1">
    <citation type="submission" date="2019-08" db="EMBL/GenBank/DDBJ databases">
        <title>Draft genome analysis of Rheinheimera tangshanensis isolated from the roots of fresh rice plants (Oryza sativa).</title>
        <authorList>
            <person name="Yu Q."/>
            <person name="Qi Y."/>
            <person name="Zhang H."/>
            <person name="Pu J."/>
        </authorList>
    </citation>
    <scope>NUCLEOTIDE SEQUENCE [LARGE SCALE GENOMIC DNA]</scope>
    <source>
        <strain evidence="5 6">JA3-B52</strain>
    </source>
</reference>
<sequence length="280" mass="31434">MKLFLVAITCLLLSFSSQSCILRMGIETSFAPYILQKTESIQTTKHQQNTDSWSGLNVELLARLAKEVGCTLEFIHSPWLRSLKLIEQGELDVLSHLSYNAERSQHFAFIGPHQQEVIYLVGKAESFPGLTSLAQLKSSGTSGIIALLNGAYYGDELDSILNDAKNRTGFVFIRGNEDKQALLLNGRVHGVLEDILAYHYWKKQAGLPTVGLEPLFEVYQSPVYFGFNRLTLSPERMEQLAQAWQRLYDNGELSLIVQKYQLTDFQFSLPAPASRLPSGE</sequence>
<name>A0A5C8LVK3_9GAMM</name>
<dbReference type="SMART" id="SM00062">
    <property type="entry name" value="PBPb"/>
    <property type="match status" value="1"/>
</dbReference>
<dbReference type="PROSITE" id="PS51257">
    <property type="entry name" value="PROKAR_LIPOPROTEIN"/>
    <property type="match status" value="1"/>
</dbReference>
<dbReference type="Proteomes" id="UP000321814">
    <property type="component" value="Unassembled WGS sequence"/>
</dbReference>
<evidence type="ECO:0000256" key="2">
    <source>
        <dbReference type="ARBA" id="ARBA00022729"/>
    </source>
</evidence>
<feature type="domain" description="Solute-binding protein family 3/N-terminal" evidence="4">
    <location>
        <begin position="21"/>
        <end position="264"/>
    </location>
</feature>
<accession>A0A5C8LVK3</accession>
<evidence type="ECO:0000313" key="5">
    <source>
        <dbReference type="EMBL" id="TXK79672.1"/>
    </source>
</evidence>
<comment type="similarity">
    <text evidence="1">Belongs to the bacterial solute-binding protein 3 family.</text>
</comment>
<organism evidence="5 6">
    <name type="scientific">Rheinheimera tangshanensis</name>
    <dbReference type="NCBI Taxonomy" id="400153"/>
    <lineage>
        <taxon>Bacteria</taxon>
        <taxon>Pseudomonadati</taxon>
        <taxon>Pseudomonadota</taxon>
        <taxon>Gammaproteobacteria</taxon>
        <taxon>Chromatiales</taxon>
        <taxon>Chromatiaceae</taxon>
        <taxon>Rheinheimera</taxon>
    </lineage>
</organism>
<dbReference type="InterPro" id="IPR001638">
    <property type="entry name" value="Solute-binding_3/MltF_N"/>
</dbReference>
<feature type="signal peptide" evidence="3">
    <location>
        <begin position="1"/>
        <end position="19"/>
    </location>
</feature>
<gene>
    <name evidence="5" type="ORF">FU839_13305</name>
</gene>
<dbReference type="RefSeq" id="WP_147904760.1">
    <property type="nucleotide sequence ID" value="NZ_BAAAGC010000014.1"/>
</dbReference>
<evidence type="ECO:0000259" key="4">
    <source>
        <dbReference type="SMART" id="SM00062"/>
    </source>
</evidence>
<evidence type="ECO:0000313" key="6">
    <source>
        <dbReference type="Proteomes" id="UP000321814"/>
    </source>
</evidence>
<proteinExistence type="inferred from homology"/>
<comment type="caution">
    <text evidence="5">The sequence shown here is derived from an EMBL/GenBank/DDBJ whole genome shotgun (WGS) entry which is preliminary data.</text>
</comment>
<feature type="chain" id="PRO_5023089047" evidence="3">
    <location>
        <begin position="20"/>
        <end position="280"/>
    </location>
</feature>
<dbReference type="OrthoDB" id="9768183at2"/>